<feature type="transmembrane region" description="Helical" evidence="8">
    <location>
        <begin position="137"/>
        <end position="159"/>
    </location>
</feature>
<evidence type="ECO:0000256" key="1">
    <source>
        <dbReference type="ARBA" id="ARBA00004141"/>
    </source>
</evidence>
<feature type="transmembrane region" description="Helical" evidence="8">
    <location>
        <begin position="282"/>
        <end position="301"/>
    </location>
</feature>
<keyword evidence="4 7" id="KW-0812">Transmembrane</keyword>
<feature type="transmembrane region" description="Helical" evidence="8">
    <location>
        <begin position="225"/>
        <end position="247"/>
    </location>
</feature>
<keyword evidence="5 8" id="KW-1133">Transmembrane helix</keyword>
<dbReference type="GO" id="GO:0015254">
    <property type="term" value="F:glycerol channel activity"/>
    <property type="evidence" value="ECO:0007669"/>
    <property type="project" value="TreeGrafter"/>
</dbReference>
<evidence type="ECO:0000256" key="5">
    <source>
        <dbReference type="ARBA" id="ARBA00022989"/>
    </source>
</evidence>
<organism evidence="9 10">
    <name type="scientific">Lasallia pustulata</name>
    <dbReference type="NCBI Taxonomy" id="136370"/>
    <lineage>
        <taxon>Eukaryota</taxon>
        <taxon>Fungi</taxon>
        <taxon>Dikarya</taxon>
        <taxon>Ascomycota</taxon>
        <taxon>Pezizomycotina</taxon>
        <taxon>Lecanoromycetes</taxon>
        <taxon>OSLEUM clade</taxon>
        <taxon>Umbilicariomycetidae</taxon>
        <taxon>Umbilicariales</taxon>
        <taxon>Umbilicariaceae</taxon>
        <taxon>Lasallia</taxon>
    </lineage>
</organism>
<dbReference type="InterPro" id="IPR036291">
    <property type="entry name" value="NAD(P)-bd_dom_sf"/>
</dbReference>
<keyword evidence="3 7" id="KW-0813">Transport</keyword>
<comment type="similarity">
    <text evidence="2 7">Belongs to the MIP/aquaporin (TC 1.A.8) family.</text>
</comment>
<comment type="subcellular location">
    <subcellularLocation>
        <location evidence="1">Membrane</location>
        <topology evidence="1">Multi-pass membrane protein</topology>
    </subcellularLocation>
</comment>
<evidence type="ECO:0000256" key="7">
    <source>
        <dbReference type="RuleBase" id="RU000477"/>
    </source>
</evidence>
<name>A0A1W5CWU4_9LECA</name>
<feature type="transmembrane region" description="Helical" evidence="8">
    <location>
        <begin position="54"/>
        <end position="77"/>
    </location>
</feature>
<dbReference type="EMBL" id="FWEW01000580">
    <property type="protein sequence ID" value="SLM35195.1"/>
    <property type="molecule type" value="Genomic_DNA"/>
</dbReference>
<proteinExistence type="inferred from homology"/>
<dbReference type="Pfam" id="PF00230">
    <property type="entry name" value="MIP"/>
    <property type="match status" value="1"/>
</dbReference>
<evidence type="ECO:0000256" key="3">
    <source>
        <dbReference type="ARBA" id="ARBA00022448"/>
    </source>
</evidence>
<dbReference type="PANTHER" id="PTHR43829:SF14">
    <property type="entry name" value="AQUAPORIN 3"/>
    <property type="match status" value="1"/>
</dbReference>
<dbReference type="SUPFAM" id="SSF81338">
    <property type="entry name" value="Aquaporin-like"/>
    <property type="match status" value="1"/>
</dbReference>
<evidence type="ECO:0000256" key="2">
    <source>
        <dbReference type="ARBA" id="ARBA00006175"/>
    </source>
</evidence>
<keyword evidence="10" id="KW-1185">Reference proteome</keyword>
<dbReference type="Gene3D" id="1.20.1080.10">
    <property type="entry name" value="Glycerol uptake facilitator protein"/>
    <property type="match status" value="1"/>
</dbReference>
<evidence type="ECO:0000313" key="9">
    <source>
        <dbReference type="EMBL" id="SLM35195.1"/>
    </source>
</evidence>
<feature type="transmembrane region" description="Helical" evidence="8">
    <location>
        <begin position="199"/>
        <end position="219"/>
    </location>
</feature>
<sequence>MSGHNLDRLATNDLEVGATEAVQRHITRHVAHVRPISQRKLDFEHHRPRWLRECMAEATGVFFYVFPGIASVASFTINGASPLGITAFSSLFQIGWAFAIGIAFAIITCAPTSGGHFNPAITICFAVWQGFPWRKVPYYIFSQIFGAFIAGMLLMGMYWPEIDAYKRELLAKGLPLVANGAPASILCTIPNPGQTNLGYLFMIEFFVDSFIGIVIWACLDPANPFVSPVSVPFTIGMAYANMVWGFANISISTNLARDLGTRIVAAIFFGGEVFSYNHYSWIAILVNIPATLFATGYYEFLMRDSLDLIGKNHNRHEDGEEGLARHLTKNGYMENGATNAVNGGSALCASFATGKFALRALAQSLAREFGPKGVHVAHVVVDGVIDIPRTREWVLQGEDAKLSADAIADAYWHLHTQPRTTWTHELDLRPYIEKW</sequence>
<dbReference type="InterPro" id="IPR000425">
    <property type="entry name" value="MIP"/>
</dbReference>
<dbReference type="PANTHER" id="PTHR43829">
    <property type="entry name" value="AQUAPORIN OR AQUAGLYCEROPORIN RELATED"/>
    <property type="match status" value="1"/>
</dbReference>
<evidence type="ECO:0000256" key="6">
    <source>
        <dbReference type="ARBA" id="ARBA00023136"/>
    </source>
</evidence>
<evidence type="ECO:0000256" key="8">
    <source>
        <dbReference type="SAM" id="Phobius"/>
    </source>
</evidence>
<protein>
    <submittedName>
        <fullName evidence="9">Aquaporin-like protein</fullName>
    </submittedName>
</protein>
<dbReference type="GO" id="GO:0005886">
    <property type="term" value="C:plasma membrane"/>
    <property type="evidence" value="ECO:0007669"/>
    <property type="project" value="TreeGrafter"/>
</dbReference>
<reference evidence="10" key="1">
    <citation type="submission" date="2017-03" db="EMBL/GenBank/DDBJ databases">
        <authorList>
            <person name="Sharma R."/>
            <person name="Thines M."/>
        </authorList>
    </citation>
    <scope>NUCLEOTIDE SEQUENCE [LARGE SCALE GENOMIC DNA]</scope>
</reference>
<evidence type="ECO:0000256" key="4">
    <source>
        <dbReference type="ARBA" id="ARBA00022692"/>
    </source>
</evidence>
<dbReference type="Proteomes" id="UP000192927">
    <property type="component" value="Unassembled WGS sequence"/>
</dbReference>
<evidence type="ECO:0000313" key="10">
    <source>
        <dbReference type="Proteomes" id="UP000192927"/>
    </source>
</evidence>
<dbReference type="PRINTS" id="PR00783">
    <property type="entry name" value="MINTRINSICP"/>
</dbReference>
<dbReference type="InterPro" id="IPR050363">
    <property type="entry name" value="MIP/Aquaporin"/>
</dbReference>
<dbReference type="AlphaFoldDB" id="A0A1W5CWU4"/>
<dbReference type="Gene3D" id="3.40.50.720">
    <property type="entry name" value="NAD(P)-binding Rossmann-like Domain"/>
    <property type="match status" value="1"/>
</dbReference>
<keyword evidence="6 8" id="KW-0472">Membrane</keyword>
<dbReference type="InterPro" id="IPR023271">
    <property type="entry name" value="Aquaporin-like"/>
</dbReference>
<dbReference type="SUPFAM" id="SSF51735">
    <property type="entry name" value="NAD(P)-binding Rossmann-fold domains"/>
    <property type="match status" value="1"/>
</dbReference>
<dbReference type="GO" id="GO:0015250">
    <property type="term" value="F:water channel activity"/>
    <property type="evidence" value="ECO:0007669"/>
    <property type="project" value="TreeGrafter"/>
</dbReference>
<accession>A0A1W5CWU4</accession>
<feature type="transmembrane region" description="Helical" evidence="8">
    <location>
        <begin position="83"/>
        <end position="107"/>
    </location>
</feature>